<keyword evidence="4" id="KW-0862">Zinc</keyword>
<dbReference type="PANTHER" id="PTHR43161">
    <property type="entry name" value="SORBITOL DEHYDROGENASE"/>
    <property type="match status" value="1"/>
</dbReference>
<evidence type="ECO:0000256" key="3">
    <source>
        <dbReference type="ARBA" id="ARBA00022723"/>
    </source>
</evidence>
<dbReference type="Proteomes" id="UP000091820">
    <property type="component" value="Unassembled WGS sequence"/>
</dbReference>
<evidence type="ECO:0000256" key="1">
    <source>
        <dbReference type="ARBA" id="ARBA00001947"/>
    </source>
</evidence>
<keyword evidence="7" id="KW-1185">Reference proteome</keyword>
<dbReference type="GO" id="GO:0006062">
    <property type="term" value="P:sorbitol catabolic process"/>
    <property type="evidence" value="ECO:0007669"/>
    <property type="project" value="TreeGrafter"/>
</dbReference>
<evidence type="ECO:0000256" key="4">
    <source>
        <dbReference type="ARBA" id="ARBA00022833"/>
    </source>
</evidence>
<comment type="similarity">
    <text evidence="2">Belongs to the zinc-containing alcohol dehydrogenase family.</text>
</comment>
<name>A0A1A9WL51_9MUSC</name>
<reference evidence="6" key="2">
    <citation type="submission" date="2020-05" db="UniProtKB">
        <authorList>
            <consortium name="EnsemblMetazoa"/>
        </authorList>
    </citation>
    <scope>IDENTIFICATION</scope>
    <source>
        <strain evidence="6">IAEA</strain>
    </source>
</reference>
<comment type="cofactor">
    <cofactor evidence="1">
        <name>Zn(2+)</name>
        <dbReference type="ChEBI" id="CHEBI:29105"/>
    </cofactor>
</comment>
<evidence type="ECO:0000256" key="2">
    <source>
        <dbReference type="ARBA" id="ARBA00008072"/>
    </source>
</evidence>
<reference evidence="7" key="1">
    <citation type="submission" date="2014-03" db="EMBL/GenBank/DDBJ databases">
        <authorList>
            <person name="Aksoy S."/>
            <person name="Warren W."/>
            <person name="Wilson R.K."/>
        </authorList>
    </citation>
    <scope>NUCLEOTIDE SEQUENCE [LARGE SCALE GENOMIC DNA]</scope>
    <source>
        <strain evidence="7">IAEA</strain>
    </source>
</reference>
<dbReference type="STRING" id="37001.A0A1A9WL51"/>
<dbReference type="EnsemblMetazoa" id="GBRI023552-RA">
    <property type="protein sequence ID" value="GBRI023552-PA"/>
    <property type="gene ID" value="GBRI023552"/>
</dbReference>
<dbReference type="VEuPathDB" id="VectorBase:GBRI023552"/>
<dbReference type="Gene3D" id="3.40.50.720">
    <property type="entry name" value="NAD(P)-binding Rossmann-like Domain"/>
    <property type="match status" value="1"/>
</dbReference>
<dbReference type="InterPro" id="IPR036291">
    <property type="entry name" value="NAD(P)-bd_dom_sf"/>
</dbReference>
<evidence type="ECO:0000256" key="5">
    <source>
        <dbReference type="ARBA" id="ARBA00023002"/>
    </source>
</evidence>
<evidence type="ECO:0000313" key="7">
    <source>
        <dbReference type="Proteomes" id="UP000091820"/>
    </source>
</evidence>
<dbReference type="GO" id="GO:0003939">
    <property type="term" value="F:L-iditol 2-dehydrogenase (NAD+) activity"/>
    <property type="evidence" value="ECO:0007669"/>
    <property type="project" value="TreeGrafter"/>
</dbReference>
<dbReference type="GO" id="GO:0046872">
    <property type="term" value="F:metal ion binding"/>
    <property type="evidence" value="ECO:0007669"/>
    <property type="project" value="UniProtKB-KW"/>
</dbReference>
<dbReference type="PANTHER" id="PTHR43161:SF9">
    <property type="entry name" value="SORBITOL DEHYDROGENASE"/>
    <property type="match status" value="1"/>
</dbReference>
<dbReference type="Gene3D" id="3.90.180.10">
    <property type="entry name" value="Medium-chain alcohol dehydrogenases, catalytic domain"/>
    <property type="match status" value="1"/>
</dbReference>
<keyword evidence="5" id="KW-0560">Oxidoreductase</keyword>
<dbReference type="AlphaFoldDB" id="A0A1A9WL51"/>
<protein>
    <recommendedName>
        <fullName evidence="8">Alcohol dehydrogenase-like C-terminal domain-containing protein</fullName>
    </recommendedName>
</protein>
<organism evidence="6 7">
    <name type="scientific">Glossina brevipalpis</name>
    <dbReference type="NCBI Taxonomy" id="37001"/>
    <lineage>
        <taxon>Eukaryota</taxon>
        <taxon>Metazoa</taxon>
        <taxon>Ecdysozoa</taxon>
        <taxon>Arthropoda</taxon>
        <taxon>Hexapoda</taxon>
        <taxon>Insecta</taxon>
        <taxon>Pterygota</taxon>
        <taxon>Neoptera</taxon>
        <taxon>Endopterygota</taxon>
        <taxon>Diptera</taxon>
        <taxon>Brachycera</taxon>
        <taxon>Muscomorpha</taxon>
        <taxon>Hippoboscoidea</taxon>
        <taxon>Glossinidae</taxon>
        <taxon>Glossina</taxon>
    </lineage>
</organism>
<proteinExistence type="inferred from homology"/>
<evidence type="ECO:0000313" key="6">
    <source>
        <dbReference type="EnsemblMetazoa" id="GBRI023552-PA"/>
    </source>
</evidence>
<keyword evidence="3" id="KW-0479">Metal-binding</keyword>
<dbReference type="SUPFAM" id="SSF51735">
    <property type="entry name" value="NAD(P)-binding Rossmann-fold domains"/>
    <property type="match status" value="1"/>
</dbReference>
<sequence length="130" mass="14480">MITDLIQQRELGADFTLLMIRENKAELLAEKATRSGGCCVIVGMNAAETKLPLMNALIREVDIRGIFRYCNDYPAALGLVSSGKINVKRLITHHFDVTETIKAFETARYGLENAIKVMIHVQPVDSNNKC</sequence>
<evidence type="ECO:0008006" key="8">
    <source>
        <dbReference type="Google" id="ProtNLM"/>
    </source>
</evidence>
<accession>A0A1A9WL51</accession>